<dbReference type="InterPro" id="IPR013783">
    <property type="entry name" value="Ig-like_fold"/>
</dbReference>
<protein>
    <recommendedName>
        <fullName evidence="2">chitinase</fullName>
        <ecNumber evidence="2">3.2.1.14</ecNumber>
    </recommendedName>
</protein>
<dbReference type="PROSITE" id="PS51910">
    <property type="entry name" value="GH18_2"/>
    <property type="match status" value="1"/>
</dbReference>
<proteinExistence type="inferred from homology"/>
<dbReference type="SUPFAM" id="SSF51445">
    <property type="entry name" value="(Trans)glycosidases"/>
    <property type="match status" value="1"/>
</dbReference>
<dbReference type="GO" id="GO:0005576">
    <property type="term" value="C:extracellular region"/>
    <property type="evidence" value="ECO:0007669"/>
    <property type="project" value="InterPro"/>
</dbReference>
<dbReference type="Pfam" id="PF02839">
    <property type="entry name" value="CBM_5_12"/>
    <property type="match status" value="1"/>
</dbReference>
<dbReference type="Gene3D" id="2.10.10.20">
    <property type="entry name" value="Carbohydrate-binding module superfamily 5/12"/>
    <property type="match status" value="1"/>
</dbReference>
<organism evidence="9">
    <name type="scientific">Pseudoalteromonas sp. CF6-2</name>
    <dbReference type="NCBI Taxonomy" id="562716"/>
    <lineage>
        <taxon>Bacteria</taxon>
        <taxon>Pseudomonadati</taxon>
        <taxon>Pseudomonadota</taxon>
        <taxon>Gammaproteobacteria</taxon>
        <taxon>Alteromonadales</taxon>
        <taxon>Pseudoalteromonadaceae</taxon>
        <taxon>Pseudoalteromonas</taxon>
    </lineage>
</organism>
<dbReference type="Pfam" id="PF16403">
    <property type="entry name" value="Bact_surface_Ig-like"/>
    <property type="match status" value="2"/>
</dbReference>
<dbReference type="Pfam" id="PF00704">
    <property type="entry name" value="Glyco_hydro_18"/>
    <property type="match status" value="1"/>
</dbReference>
<dbReference type="InterPro" id="IPR050542">
    <property type="entry name" value="Glycosyl_Hydrlase18_Chitinase"/>
</dbReference>
<name>A0A7D5JZ48_9GAMM</name>
<accession>A0A7D5JZ48</accession>
<dbReference type="GO" id="GO:0008843">
    <property type="term" value="F:endochitinase activity"/>
    <property type="evidence" value="ECO:0007669"/>
    <property type="project" value="UniProtKB-EC"/>
</dbReference>
<evidence type="ECO:0000313" key="9">
    <source>
        <dbReference type="EMBL" id="QLE11269.1"/>
    </source>
</evidence>
<dbReference type="EMBL" id="MT510714">
    <property type="protein sequence ID" value="QLE11269.1"/>
    <property type="molecule type" value="Genomic_DNA"/>
</dbReference>
<dbReference type="InterPro" id="IPR017853">
    <property type="entry name" value="GH"/>
</dbReference>
<dbReference type="GO" id="GO:0005975">
    <property type="term" value="P:carbohydrate metabolic process"/>
    <property type="evidence" value="ECO:0007669"/>
    <property type="project" value="InterPro"/>
</dbReference>
<dbReference type="Gene3D" id="2.60.40.10">
    <property type="entry name" value="Immunoglobulins"/>
    <property type="match status" value="2"/>
</dbReference>
<dbReference type="SMART" id="SM00636">
    <property type="entry name" value="Glyco_18"/>
    <property type="match status" value="1"/>
</dbReference>
<dbReference type="InterPro" id="IPR032179">
    <property type="entry name" value="Cry22Aa_Ig-like"/>
</dbReference>
<evidence type="ECO:0000256" key="7">
    <source>
        <dbReference type="SAM" id="SignalP"/>
    </source>
</evidence>
<dbReference type="InterPro" id="IPR011583">
    <property type="entry name" value="Chitinase_II/V-like_cat"/>
</dbReference>
<evidence type="ECO:0000256" key="3">
    <source>
        <dbReference type="ARBA" id="ARBA00022801"/>
    </source>
</evidence>
<feature type="signal peptide" evidence="7">
    <location>
        <begin position="1"/>
        <end position="26"/>
    </location>
</feature>
<dbReference type="PANTHER" id="PTHR45708:SF49">
    <property type="entry name" value="ENDOCHITINASE"/>
    <property type="match status" value="1"/>
</dbReference>
<dbReference type="RefSeq" id="WP_237114980.1">
    <property type="nucleotide sequence ID" value="NZ_CP091442.1"/>
</dbReference>
<dbReference type="PANTHER" id="PTHR45708">
    <property type="entry name" value="ENDOCHITINASE"/>
    <property type="match status" value="1"/>
</dbReference>
<dbReference type="CDD" id="cd12215">
    <property type="entry name" value="ChiC_BD"/>
    <property type="match status" value="1"/>
</dbReference>
<evidence type="ECO:0000259" key="8">
    <source>
        <dbReference type="PROSITE" id="PS51910"/>
    </source>
</evidence>
<evidence type="ECO:0000256" key="5">
    <source>
        <dbReference type="ARBA" id="ARBA00023295"/>
    </source>
</evidence>
<dbReference type="SUPFAM" id="SSF51055">
    <property type="entry name" value="Carbohydrate binding domain"/>
    <property type="match status" value="1"/>
</dbReference>
<comment type="similarity">
    <text evidence="1">Belongs to the glycosyl hydrolase 18 family. Chitinase class II subfamily.</text>
</comment>
<evidence type="ECO:0000256" key="6">
    <source>
        <dbReference type="RuleBase" id="RU000489"/>
    </source>
</evidence>
<dbReference type="EC" id="3.2.1.14" evidence="2"/>
<dbReference type="GO" id="GO:0008061">
    <property type="term" value="F:chitin binding"/>
    <property type="evidence" value="ECO:0007669"/>
    <property type="project" value="InterPro"/>
</dbReference>
<keyword evidence="3 6" id="KW-0378">Hydrolase</keyword>
<evidence type="ECO:0000256" key="2">
    <source>
        <dbReference type="ARBA" id="ARBA00012729"/>
    </source>
</evidence>
<dbReference type="InterPro" id="IPR001579">
    <property type="entry name" value="Glyco_hydro_18_chit_AS"/>
</dbReference>
<dbReference type="SMART" id="SM00495">
    <property type="entry name" value="ChtBD3"/>
    <property type="match status" value="1"/>
</dbReference>
<dbReference type="InterPro" id="IPR036573">
    <property type="entry name" value="CBM_sf_5/12"/>
</dbReference>
<evidence type="ECO:0000256" key="4">
    <source>
        <dbReference type="ARBA" id="ARBA00023277"/>
    </source>
</evidence>
<evidence type="ECO:0000256" key="1">
    <source>
        <dbReference type="ARBA" id="ARBA00009121"/>
    </source>
</evidence>
<feature type="chain" id="PRO_5027579882" description="chitinase" evidence="7">
    <location>
        <begin position="27"/>
        <end position="566"/>
    </location>
</feature>
<dbReference type="InterPro" id="IPR001223">
    <property type="entry name" value="Glyco_hydro18_cat"/>
</dbReference>
<keyword evidence="4" id="KW-0119">Carbohydrate metabolism</keyword>
<sequence>MIRITQNLFTMTAISVSVLSILPANANDGNLMVNQQSGVIVGYWHNWCDGAGYKGGKAPCVSLKQVNSQYNVVNVSFMKVFDVAEGRIPTFRLDPNIGLSEQAFINEISELNRQGRSVLLALGGADAHIELQQGDEHAFADEIIRLTDKFGFDGLDIDLEQAAVTAADNQTVIPAALRLVKDHYKAQGKNFLITMAPEFPYLRQGGKYIPYITALAGYYDWINPQFYNQGGDGVFVDGVGWVAQTNESLKQEFIYYMADSLANGTRGFHKIPNDKLVFGIPANMDAAASGFIQNPETLYSAFNQLTQQGQPLKGVMTWSINWDMGTNAAGAMYNNTFIKNYGPFIHGQIIEPPKNAPVLSGITDARVRQGASFDELANVSAIDKEDNNLTSSIIVTGRVDTSTLGQYILVYTVKDSAGNESKESRKVEVFSDKPLFSGVNNVKLALGSTFEPMAGVTANDTEDGDLTANVSVSGRVDNSRVGQYTLTYSVSDSASQTSTVVRTITISDSTLCASQWDKDTVYLANQLVNYEGNIYRAGWWTKGEQPTTSDQWGVWKLANDACQLTN</sequence>
<keyword evidence="7" id="KW-0732">Signal</keyword>
<dbReference type="AlphaFoldDB" id="A0A7D5JZ48"/>
<dbReference type="PROSITE" id="PS01095">
    <property type="entry name" value="GH18_1"/>
    <property type="match status" value="1"/>
</dbReference>
<dbReference type="InterPro" id="IPR003610">
    <property type="entry name" value="CBM5/12"/>
</dbReference>
<feature type="domain" description="GH18" evidence="8">
    <location>
        <begin position="38"/>
        <end position="335"/>
    </location>
</feature>
<reference evidence="9" key="1">
    <citation type="submission" date="2020-05" db="EMBL/GenBank/DDBJ databases">
        <authorList>
            <person name="Ren X."/>
            <person name="Wang Y."/>
        </authorList>
    </citation>
    <scope>NUCLEOTIDE SEQUENCE</scope>
    <source>
        <strain evidence="9">CF6-2</strain>
    </source>
</reference>
<keyword evidence="5 6" id="KW-0326">Glycosidase</keyword>
<dbReference type="Gene3D" id="3.20.20.80">
    <property type="entry name" value="Glycosidases"/>
    <property type="match status" value="1"/>
</dbReference>
<dbReference type="CDD" id="cd02871">
    <property type="entry name" value="GH18_chitinase_D-like"/>
    <property type="match status" value="1"/>
</dbReference>
<dbReference type="GO" id="GO:0030246">
    <property type="term" value="F:carbohydrate binding"/>
    <property type="evidence" value="ECO:0007669"/>
    <property type="project" value="InterPro"/>
</dbReference>